<organism evidence="1 2">
    <name type="scientific">Myriangium duriaei CBS 260.36</name>
    <dbReference type="NCBI Taxonomy" id="1168546"/>
    <lineage>
        <taxon>Eukaryota</taxon>
        <taxon>Fungi</taxon>
        <taxon>Dikarya</taxon>
        <taxon>Ascomycota</taxon>
        <taxon>Pezizomycotina</taxon>
        <taxon>Dothideomycetes</taxon>
        <taxon>Dothideomycetidae</taxon>
        <taxon>Myriangiales</taxon>
        <taxon>Myriangiaceae</taxon>
        <taxon>Myriangium</taxon>
    </lineage>
</organism>
<evidence type="ECO:0000313" key="1">
    <source>
        <dbReference type="EMBL" id="KAF2154266.1"/>
    </source>
</evidence>
<name>A0A9P4J471_9PEZI</name>
<sequence length="286" mass="32606">MACPTNDTMSSQEISASMPPDTARCYFPSLIHTTPHSPERKRCIFWTPSYQYTRRNGLLPVPATYSEDVCKLAIALLLRTYIGTNSVSYGFLKRGYSDKNGRPIVTRAHMCKADLHESETVHESFSRLTSTPLNSSNGEGTDLDHRVFNTTLCLQPPGLHERYPEKSLDPIVENPWESDMFFCVANGIYGASSQNCIKFRLHYSTKLLDKTRARNVLSTFESIVSAITDNSTCPLNNLNIISRWDEYRFGNGMPEYRSPPKELLTSVWRGKIRTRKQSTRQTIFWV</sequence>
<dbReference type="Gene3D" id="3.30.559.30">
    <property type="entry name" value="Nonribosomal peptide synthetase, condensation domain"/>
    <property type="match status" value="1"/>
</dbReference>
<reference evidence="1" key="1">
    <citation type="journal article" date="2020" name="Stud. Mycol.">
        <title>101 Dothideomycetes genomes: a test case for predicting lifestyles and emergence of pathogens.</title>
        <authorList>
            <person name="Haridas S."/>
            <person name="Albert R."/>
            <person name="Binder M."/>
            <person name="Bloem J."/>
            <person name="Labutti K."/>
            <person name="Salamov A."/>
            <person name="Andreopoulos B."/>
            <person name="Baker S."/>
            <person name="Barry K."/>
            <person name="Bills G."/>
            <person name="Bluhm B."/>
            <person name="Cannon C."/>
            <person name="Castanera R."/>
            <person name="Culley D."/>
            <person name="Daum C."/>
            <person name="Ezra D."/>
            <person name="Gonzalez J."/>
            <person name="Henrissat B."/>
            <person name="Kuo A."/>
            <person name="Liang C."/>
            <person name="Lipzen A."/>
            <person name="Lutzoni F."/>
            <person name="Magnuson J."/>
            <person name="Mondo S."/>
            <person name="Nolan M."/>
            <person name="Ohm R."/>
            <person name="Pangilinan J."/>
            <person name="Park H.-J."/>
            <person name="Ramirez L."/>
            <person name="Alfaro M."/>
            <person name="Sun H."/>
            <person name="Tritt A."/>
            <person name="Yoshinaga Y."/>
            <person name="Zwiers L.-H."/>
            <person name="Turgeon B."/>
            <person name="Goodwin S."/>
            <person name="Spatafora J."/>
            <person name="Crous P."/>
            <person name="Grigoriev I."/>
        </authorList>
    </citation>
    <scope>NUCLEOTIDE SEQUENCE</scope>
    <source>
        <strain evidence="1">CBS 260.36</strain>
    </source>
</reference>
<proteinExistence type="predicted"/>
<accession>A0A9P4J471</accession>
<evidence type="ECO:0000313" key="2">
    <source>
        <dbReference type="Proteomes" id="UP000799439"/>
    </source>
</evidence>
<comment type="caution">
    <text evidence="1">The sequence shown here is derived from an EMBL/GenBank/DDBJ whole genome shotgun (WGS) entry which is preliminary data.</text>
</comment>
<dbReference type="AlphaFoldDB" id="A0A9P4J471"/>
<keyword evidence="2" id="KW-1185">Reference proteome</keyword>
<dbReference type="Proteomes" id="UP000799439">
    <property type="component" value="Unassembled WGS sequence"/>
</dbReference>
<protein>
    <submittedName>
        <fullName evidence="1">Uncharacterized protein</fullName>
    </submittedName>
</protein>
<gene>
    <name evidence="1" type="ORF">K461DRAFT_277374</name>
</gene>
<dbReference type="EMBL" id="ML996084">
    <property type="protein sequence ID" value="KAF2154266.1"/>
    <property type="molecule type" value="Genomic_DNA"/>
</dbReference>